<keyword evidence="3" id="KW-1185">Reference proteome</keyword>
<organism evidence="2 3">
    <name type="scientific">Drechmeria coniospora</name>
    <name type="common">Nematophagous fungus</name>
    <name type="synonym">Meria coniospora</name>
    <dbReference type="NCBI Taxonomy" id="98403"/>
    <lineage>
        <taxon>Eukaryota</taxon>
        <taxon>Fungi</taxon>
        <taxon>Dikarya</taxon>
        <taxon>Ascomycota</taxon>
        <taxon>Pezizomycotina</taxon>
        <taxon>Sordariomycetes</taxon>
        <taxon>Hypocreomycetidae</taxon>
        <taxon>Hypocreales</taxon>
        <taxon>Ophiocordycipitaceae</taxon>
        <taxon>Drechmeria</taxon>
    </lineage>
</organism>
<reference evidence="2 3" key="1">
    <citation type="journal article" date="2016" name="Sci. Rep.">
        <title>Insights into Adaptations to a Near-Obligate Nematode Endoparasitic Lifestyle from the Finished Genome of Drechmeria coniospora.</title>
        <authorList>
            <person name="Zhang L."/>
            <person name="Zhou Z."/>
            <person name="Guo Q."/>
            <person name="Fokkens L."/>
            <person name="Miskei M."/>
            <person name="Pocsi I."/>
            <person name="Zhang W."/>
            <person name="Chen M."/>
            <person name="Wang L."/>
            <person name="Sun Y."/>
            <person name="Donzelli B.G."/>
            <person name="Gibson D.M."/>
            <person name="Nelson D.R."/>
            <person name="Luo J.G."/>
            <person name="Rep M."/>
            <person name="Liu H."/>
            <person name="Yang S."/>
            <person name="Wang J."/>
            <person name="Krasnoff S.B."/>
            <person name="Xu Y."/>
            <person name="Molnar I."/>
            <person name="Lin M."/>
        </authorList>
    </citation>
    <scope>NUCLEOTIDE SEQUENCE [LARGE SCALE GENOMIC DNA]</scope>
    <source>
        <strain evidence="2 3">ARSEF 6962</strain>
    </source>
</reference>
<evidence type="ECO:0000313" key="2">
    <source>
        <dbReference type="EMBL" id="KYK55014.1"/>
    </source>
</evidence>
<protein>
    <submittedName>
        <fullName evidence="2">Uncharacterized protein</fullName>
    </submittedName>
</protein>
<name>A0A151GD69_DRECN</name>
<dbReference type="EMBL" id="LAYC01000003">
    <property type="protein sequence ID" value="KYK55014.1"/>
    <property type="molecule type" value="Genomic_DNA"/>
</dbReference>
<dbReference type="GeneID" id="63719618"/>
<dbReference type="RefSeq" id="XP_040654366.1">
    <property type="nucleotide sequence ID" value="XM_040804262.1"/>
</dbReference>
<evidence type="ECO:0000256" key="1">
    <source>
        <dbReference type="SAM" id="MobiDB-lite"/>
    </source>
</evidence>
<feature type="region of interest" description="Disordered" evidence="1">
    <location>
        <begin position="1"/>
        <end position="29"/>
    </location>
</feature>
<sequence>MSQARVRRGGEAGEIVSFQKPSPVGGASDARRYQVEAAQRWWLPIGRDADRGGIWYAGQSAPASRSGPPTGAPPMPTKRDADQASSGQRGSIGAGPLPLTCAR</sequence>
<evidence type="ECO:0000313" key="3">
    <source>
        <dbReference type="Proteomes" id="UP000076580"/>
    </source>
</evidence>
<dbReference type="AlphaFoldDB" id="A0A151GD69"/>
<proteinExistence type="predicted"/>
<gene>
    <name evidence="2" type="ORF">DCS_06975</name>
</gene>
<comment type="caution">
    <text evidence="2">The sequence shown here is derived from an EMBL/GenBank/DDBJ whole genome shotgun (WGS) entry which is preliminary data.</text>
</comment>
<accession>A0A151GD69</accession>
<dbReference type="Proteomes" id="UP000076580">
    <property type="component" value="Chromosome 03"/>
</dbReference>
<dbReference type="InParanoid" id="A0A151GD69"/>
<feature type="region of interest" description="Disordered" evidence="1">
    <location>
        <begin position="53"/>
        <end position="103"/>
    </location>
</feature>